<keyword evidence="6" id="KW-0226">DNA condensation</keyword>
<organism evidence="11 12">
    <name type="scientific">[Candida] railenensis</name>
    <dbReference type="NCBI Taxonomy" id="45579"/>
    <lineage>
        <taxon>Eukaryota</taxon>
        <taxon>Fungi</taxon>
        <taxon>Dikarya</taxon>
        <taxon>Ascomycota</taxon>
        <taxon>Saccharomycotina</taxon>
        <taxon>Pichiomycetes</taxon>
        <taxon>Debaryomycetaceae</taxon>
        <taxon>Kurtzmaniella</taxon>
    </lineage>
</organism>
<evidence type="ECO:0000256" key="7">
    <source>
        <dbReference type="ARBA" id="ARBA00023306"/>
    </source>
</evidence>
<dbReference type="GO" id="GO:0007076">
    <property type="term" value="P:mitotic chromosome condensation"/>
    <property type="evidence" value="ECO:0007669"/>
    <property type="project" value="InterPro"/>
</dbReference>
<dbReference type="Proteomes" id="UP000837801">
    <property type="component" value="Unassembled WGS sequence"/>
</dbReference>
<dbReference type="InterPro" id="IPR025977">
    <property type="entry name" value="Cnd3_C"/>
</dbReference>
<dbReference type="OrthoDB" id="27187at2759"/>
<feature type="coiled-coil region" evidence="8">
    <location>
        <begin position="415"/>
        <end position="442"/>
    </location>
</feature>
<evidence type="ECO:0000256" key="1">
    <source>
        <dbReference type="ARBA" id="ARBA00004286"/>
    </source>
</evidence>
<dbReference type="PANTHER" id="PTHR14418:SF5">
    <property type="entry name" value="CONDENSIN COMPLEX SUBUNIT 3"/>
    <property type="match status" value="1"/>
</dbReference>
<comment type="caution">
    <text evidence="11">The sequence shown here is derived from an EMBL/GenBank/DDBJ whole genome shotgun (WGS) entry which is preliminary data.</text>
</comment>
<keyword evidence="12" id="KW-1185">Reference proteome</keyword>
<dbReference type="GO" id="GO:0051301">
    <property type="term" value="P:cell division"/>
    <property type="evidence" value="ECO:0007669"/>
    <property type="project" value="UniProtKB-KW"/>
</dbReference>
<dbReference type="AlphaFoldDB" id="A0A9P0QNS4"/>
<evidence type="ECO:0000256" key="9">
    <source>
        <dbReference type="SAM" id="MobiDB-lite"/>
    </source>
</evidence>
<protein>
    <submittedName>
        <fullName evidence="11">Condensin complex subunit 3</fullName>
    </submittedName>
</protein>
<sequence>MSYRPNAKSIQKINDLEGIYDGMAHVFQDAQLTLSGHRKLVIIMKNIHKRAIELGFEESFAMKFAKFINFILPLKKGEQVGDRIIKFCSVFIASSYKDEEVAKKDTEQDNVDEDVDEDEDTPTGKFVDYILRHLLRGIQAKDKHVRYRVIQLLAYLVNNIGEIDEELFTALQWSLNRRLYDKEPNVRLQAIVAISRFQYLPEGGQKASESILLAMQNDDSAEVRRAALLNLTKNETTIPFLLERARDTNSINRRLVFSRISKELGDFRDLDLELREELLKSGLKDREQSVQSAAVKMFATTWFDVVQEDLLELIDSLNVVNTEGDISDVAIQIFYQTRQDFVNTKVNITKEMWKELSVEMAFFIRSFYDYCNENRLFELIDKFYPESIELSEILSKYLNLRNSFIKNSTGIIQEYEVLHAKLESLRHEEFELEQQLEGETESQPREKEIEKLLVSKRDEITKELLNFEEPRQEYVTYYEQLKDLEFIIKQLIMISKDYDFSDEIGRREMLRIIRSSLTNDELSDELIELSLKVLKKISINERDFSTMCTEIVTDIRDSYMDEVDDTFHSAISSLSDEEKDDDDEDDDDEEDEEDEEEGLDVEGRDESKADTHKAKKRKKEPKEPPSETLIQCLLITKHLLELTEESISNVSLSSLLDSLVRPSVLRNDNLYIRNLAMTCLGLYCLLDKQLAIQQLYLFGVAASRADEELRILSIKVIVDILSTHGISVLDVEGQVDSLSLAKLFYKVLRLYEMPKLQCVVAEGLCKLFLADILTDFGKTKKDSDDGEGNKADAEQEDQEKVLFETLILTYFHPLNANNHELRQILAFCIPVYSFSHTKHQDKVASISGDCFYRLFRENGEFEKYENMATPSTILQQLIHWCDPNNLVNLTQVEIKRSAAHFWQAMGLLQALEQDTPRNIKKTIISNLNKLFITEELGSVVLTGLKRAIEDTRLVFETSSHDPSFALDSLSDRSFEKFYQNIKEITERAMEMEKVKAEEDKENSILSNISTVPEEKQGSPEEESVDVKQGENEVEDKEVEKETAVKEKSADSETEDIEDSLQKIDELLDEEDNVDYDVSMEDV</sequence>
<evidence type="ECO:0000259" key="10">
    <source>
        <dbReference type="Pfam" id="PF12719"/>
    </source>
</evidence>
<feature type="compositionally biased region" description="Basic and acidic residues" evidence="9">
    <location>
        <begin position="1037"/>
        <end position="1050"/>
    </location>
</feature>
<dbReference type="InterPro" id="IPR027165">
    <property type="entry name" value="CND3"/>
</dbReference>
<name>A0A9P0QNS4_9ASCO</name>
<feature type="compositionally biased region" description="Acidic residues" evidence="9">
    <location>
        <begin position="575"/>
        <end position="600"/>
    </location>
</feature>
<feature type="region of interest" description="Disordered" evidence="9">
    <location>
        <begin position="996"/>
        <end position="1058"/>
    </location>
</feature>
<keyword evidence="4" id="KW-0132">Cell division</keyword>
<comment type="similarity">
    <text evidence="2">Belongs to the CND3 (condensin subunit 3) family.</text>
</comment>
<dbReference type="GO" id="GO:0000793">
    <property type="term" value="C:condensed chromosome"/>
    <property type="evidence" value="ECO:0007669"/>
    <property type="project" value="TreeGrafter"/>
</dbReference>
<evidence type="ECO:0000256" key="5">
    <source>
        <dbReference type="ARBA" id="ARBA00022776"/>
    </source>
</evidence>
<comment type="subcellular location">
    <subcellularLocation>
        <location evidence="1">Chromosome</location>
    </subcellularLocation>
</comment>
<gene>
    <name evidence="11" type="ORF">CLIB1423_07S04060</name>
</gene>
<dbReference type="GO" id="GO:0000796">
    <property type="term" value="C:condensin complex"/>
    <property type="evidence" value="ECO:0007669"/>
    <property type="project" value="InterPro"/>
</dbReference>
<feature type="compositionally biased region" description="Basic and acidic residues" evidence="9">
    <location>
        <begin position="601"/>
        <end position="612"/>
    </location>
</feature>
<dbReference type="Gene3D" id="1.25.10.10">
    <property type="entry name" value="Leucine-rich Repeat Variant"/>
    <property type="match status" value="1"/>
</dbReference>
<evidence type="ECO:0000256" key="6">
    <source>
        <dbReference type="ARBA" id="ARBA00023067"/>
    </source>
</evidence>
<reference evidence="11" key="1">
    <citation type="submission" date="2022-03" db="EMBL/GenBank/DDBJ databases">
        <authorList>
            <person name="Legras J.-L."/>
            <person name="Devillers H."/>
            <person name="Grondin C."/>
        </authorList>
    </citation>
    <scope>NUCLEOTIDE SEQUENCE</scope>
    <source>
        <strain evidence="11">CLIB 1423</strain>
    </source>
</reference>
<keyword evidence="7" id="KW-0131">Cell cycle</keyword>
<dbReference type="SUPFAM" id="SSF48371">
    <property type="entry name" value="ARM repeat"/>
    <property type="match status" value="1"/>
</dbReference>
<dbReference type="InterPro" id="IPR016024">
    <property type="entry name" value="ARM-type_fold"/>
</dbReference>
<evidence type="ECO:0000313" key="12">
    <source>
        <dbReference type="Proteomes" id="UP000837801"/>
    </source>
</evidence>
<proteinExistence type="inferred from homology"/>
<evidence type="ECO:0000313" key="11">
    <source>
        <dbReference type="EMBL" id="CAH2352634.1"/>
    </source>
</evidence>
<feature type="domain" description="Nuclear condensin complex subunit 3 C-terminal" evidence="10">
    <location>
        <begin position="631"/>
        <end position="932"/>
    </location>
</feature>
<keyword evidence="8" id="KW-0175">Coiled coil</keyword>
<evidence type="ECO:0000256" key="8">
    <source>
        <dbReference type="SAM" id="Coils"/>
    </source>
</evidence>
<dbReference type="PANTHER" id="PTHR14418">
    <property type="entry name" value="CONDENSIN COMPLEX SUBUNIT 3-RELATED"/>
    <property type="match status" value="1"/>
</dbReference>
<evidence type="ECO:0000256" key="3">
    <source>
        <dbReference type="ARBA" id="ARBA00022454"/>
    </source>
</evidence>
<dbReference type="Pfam" id="PF12719">
    <property type="entry name" value="Cnd3"/>
    <property type="match status" value="1"/>
</dbReference>
<evidence type="ECO:0000256" key="4">
    <source>
        <dbReference type="ARBA" id="ARBA00022618"/>
    </source>
</evidence>
<feature type="region of interest" description="Disordered" evidence="9">
    <location>
        <begin position="570"/>
        <end position="624"/>
    </location>
</feature>
<keyword evidence="5" id="KW-0498">Mitosis</keyword>
<dbReference type="InterPro" id="IPR011989">
    <property type="entry name" value="ARM-like"/>
</dbReference>
<dbReference type="EMBL" id="CAKXYY010000007">
    <property type="protein sequence ID" value="CAH2352634.1"/>
    <property type="molecule type" value="Genomic_DNA"/>
</dbReference>
<accession>A0A9P0QNS4</accession>
<feature type="compositionally biased region" description="Basic and acidic residues" evidence="9">
    <location>
        <begin position="1012"/>
        <end position="1030"/>
    </location>
</feature>
<keyword evidence="3" id="KW-0158">Chromosome</keyword>
<evidence type="ECO:0000256" key="2">
    <source>
        <dbReference type="ARBA" id="ARBA00006533"/>
    </source>
</evidence>